<evidence type="ECO:0000313" key="8">
    <source>
        <dbReference type="EMBL" id="SDX21580.1"/>
    </source>
</evidence>
<dbReference type="PANTHER" id="PTHR30469:SF20">
    <property type="entry name" value="EFFLUX RND TRANSPORTER PERIPLASMIC ADAPTOR SUBUNIT"/>
    <property type="match status" value="1"/>
</dbReference>
<evidence type="ECO:0000259" key="7">
    <source>
        <dbReference type="Pfam" id="PF25967"/>
    </source>
</evidence>
<dbReference type="Pfam" id="PF25967">
    <property type="entry name" value="RND-MFP_C"/>
    <property type="match status" value="1"/>
</dbReference>
<evidence type="ECO:0000259" key="6">
    <source>
        <dbReference type="Pfam" id="PF25917"/>
    </source>
</evidence>
<feature type="domain" description="Multidrug resistance protein MdtA-like barrel-sandwich hybrid" evidence="6">
    <location>
        <begin position="61"/>
        <end position="177"/>
    </location>
</feature>
<dbReference type="Pfam" id="PF25876">
    <property type="entry name" value="HH_MFP_RND"/>
    <property type="match status" value="1"/>
</dbReference>
<feature type="domain" description="Multidrug resistance protein MdtA-like alpha-helical hairpin" evidence="5">
    <location>
        <begin position="95"/>
        <end position="154"/>
    </location>
</feature>
<reference evidence="8 9" key="1">
    <citation type="submission" date="2016-10" db="EMBL/GenBank/DDBJ databases">
        <authorList>
            <person name="de Groot N.N."/>
        </authorList>
    </citation>
    <scope>NUCLEOTIDE SEQUENCE [LARGE SCALE GENOMIC DNA]</scope>
    <source>
        <strain evidence="8 9">CGMCC 1.7059</strain>
    </source>
</reference>
<dbReference type="InterPro" id="IPR006143">
    <property type="entry name" value="RND_pump_MFP"/>
</dbReference>
<dbReference type="Gene3D" id="2.40.420.20">
    <property type="match status" value="1"/>
</dbReference>
<dbReference type="GO" id="GO:0015562">
    <property type="term" value="F:efflux transmembrane transporter activity"/>
    <property type="evidence" value="ECO:0007669"/>
    <property type="project" value="TreeGrafter"/>
</dbReference>
<evidence type="ECO:0000256" key="1">
    <source>
        <dbReference type="ARBA" id="ARBA00004196"/>
    </source>
</evidence>
<evidence type="ECO:0000313" key="9">
    <source>
        <dbReference type="Proteomes" id="UP000199675"/>
    </source>
</evidence>
<protein>
    <submittedName>
        <fullName evidence="8">RND family efflux transporter, MFP subunit</fullName>
    </submittedName>
</protein>
<evidence type="ECO:0000259" key="5">
    <source>
        <dbReference type="Pfam" id="PF25876"/>
    </source>
</evidence>
<dbReference type="Pfam" id="PF25917">
    <property type="entry name" value="BSH_RND"/>
    <property type="match status" value="1"/>
</dbReference>
<accession>A0A1H2ZVG0</accession>
<sequence>MNNKLWMAVAGSALTLLSACSEPPQPEARTVVQPVKVITVGGEEALLAREFPATVRAAQRVTMAFQVPGRLVEFPVREGQQVTEGQQLGLLDDSDYQSNLNAAQADLSRTEANYNRAKELIEKNYVSQAEYDAIEANYNIAVSNVSKARKALNDTRMLAPFDGVVARTFVQNFEEVQAKEPVLSLQNNNELEVVVSVPESLVVRRNEGVEIQLEGTFEGIPGKTFALALKEFSTVASEDTQTFEYVLTIEETAGYNLLPGMTATVKVQQLASENLAQGPVVVPLSALASTEENQASVWLVKSGNRVSQQPVVTGELIGNSSITVLSGLSEGDQLVTAGVSRLSEGLEVKPIDKVEF</sequence>
<dbReference type="RefSeq" id="WP_091814388.1">
    <property type="nucleotide sequence ID" value="NZ_FNNE01000007.1"/>
</dbReference>
<keyword evidence="9" id="KW-1185">Reference proteome</keyword>
<dbReference type="EMBL" id="FNNE01000007">
    <property type="protein sequence ID" value="SDX21580.1"/>
    <property type="molecule type" value="Genomic_DNA"/>
</dbReference>
<comment type="similarity">
    <text evidence="2">Belongs to the membrane fusion protein (MFP) (TC 8.A.1) family.</text>
</comment>
<proteinExistence type="inferred from homology"/>
<dbReference type="PROSITE" id="PS51257">
    <property type="entry name" value="PROKAR_LIPOPROTEIN"/>
    <property type="match status" value="1"/>
</dbReference>
<dbReference type="GO" id="GO:1990281">
    <property type="term" value="C:efflux pump complex"/>
    <property type="evidence" value="ECO:0007669"/>
    <property type="project" value="TreeGrafter"/>
</dbReference>
<keyword evidence="4" id="KW-0175">Coiled coil</keyword>
<dbReference type="STRING" id="488533.SAMN04487960_10793"/>
<organism evidence="8 9">
    <name type="scientific">Marinobacter mobilis</name>
    <dbReference type="NCBI Taxonomy" id="488533"/>
    <lineage>
        <taxon>Bacteria</taxon>
        <taxon>Pseudomonadati</taxon>
        <taxon>Pseudomonadota</taxon>
        <taxon>Gammaproteobacteria</taxon>
        <taxon>Pseudomonadales</taxon>
        <taxon>Marinobacteraceae</taxon>
        <taxon>Marinobacter</taxon>
    </lineage>
</organism>
<feature type="domain" description="Multidrug resistance protein MdtA-like C-terminal permuted SH3" evidence="7">
    <location>
        <begin position="280"/>
        <end position="340"/>
    </location>
</feature>
<dbReference type="NCBIfam" id="TIGR01730">
    <property type="entry name" value="RND_mfp"/>
    <property type="match status" value="1"/>
</dbReference>
<evidence type="ECO:0000256" key="2">
    <source>
        <dbReference type="ARBA" id="ARBA00009477"/>
    </source>
</evidence>
<gene>
    <name evidence="8" type="ORF">SAMN04487960_10793</name>
</gene>
<dbReference type="OrthoDB" id="2110899at2"/>
<evidence type="ECO:0000256" key="3">
    <source>
        <dbReference type="ARBA" id="ARBA00022448"/>
    </source>
</evidence>
<dbReference type="PANTHER" id="PTHR30469">
    <property type="entry name" value="MULTIDRUG RESISTANCE PROTEIN MDTA"/>
    <property type="match status" value="1"/>
</dbReference>
<evidence type="ECO:0000256" key="4">
    <source>
        <dbReference type="ARBA" id="ARBA00023054"/>
    </source>
</evidence>
<dbReference type="InterPro" id="IPR058624">
    <property type="entry name" value="MdtA-like_HH"/>
</dbReference>
<keyword evidence="3" id="KW-0813">Transport</keyword>
<dbReference type="InterPro" id="IPR058625">
    <property type="entry name" value="MdtA-like_BSH"/>
</dbReference>
<dbReference type="Gene3D" id="2.40.30.170">
    <property type="match status" value="1"/>
</dbReference>
<name>A0A1H2ZVG0_9GAMM</name>
<dbReference type="Gene3D" id="1.10.287.470">
    <property type="entry name" value="Helix hairpin bin"/>
    <property type="match status" value="1"/>
</dbReference>
<dbReference type="AlphaFoldDB" id="A0A1H2ZVG0"/>
<comment type="subcellular location">
    <subcellularLocation>
        <location evidence="1">Cell envelope</location>
    </subcellularLocation>
</comment>
<dbReference type="SUPFAM" id="SSF111369">
    <property type="entry name" value="HlyD-like secretion proteins"/>
    <property type="match status" value="1"/>
</dbReference>
<dbReference type="InterPro" id="IPR058627">
    <property type="entry name" value="MdtA-like_C"/>
</dbReference>
<dbReference type="Gene3D" id="2.40.50.100">
    <property type="match status" value="1"/>
</dbReference>
<dbReference type="Proteomes" id="UP000199675">
    <property type="component" value="Unassembled WGS sequence"/>
</dbReference>